<feature type="region of interest" description="Disordered" evidence="1">
    <location>
        <begin position="1"/>
        <end position="34"/>
    </location>
</feature>
<evidence type="ECO:0000313" key="2">
    <source>
        <dbReference type="EMBL" id="KAJ4367381.1"/>
    </source>
</evidence>
<name>A0A9W9CKT7_9PLEO</name>
<comment type="caution">
    <text evidence="2">The sequence shown here is derived from an EMBL/GenBank/DDBJ whole genome shotgun (WGS) entry which is preliminary data.</text>
</comment>
<evidence type="ECO:0000313" key="3">
    <source>
        <dbReference type="Proteomes" id="UP001140560"/>
    </source>
</evidence>
<proteinExistence type="predicted"/>
<feature type="compositionally biased region" description="Acidic residues" evidence="1">
    <location>
        <begin position="12"/>
        <end position="25"/>
    </location>
</feature>
<gene>
    <name evidence="2" type="ORF">N0V83_006963</name>
</gene>
<keyword evidence="3" id="KW-1185">Reference proteome</keyword>
<protein>
    <submittedName>
        <fullName evidence="2">Uncharacterized protein</fullName>
    </submittedName>
</protein>
<accession>A0A9W9CKT7</accession>
<dbReference type="Proteomes" id="UP001140560">
    <property type="component" value="Unassembled WGS sequence"/>
</dbReference>
<sequence length="325" mass="36439">MGRPRKRRRDGEADEPAELPAEEQPEPTTILDGFPEISNFTDLGLISAPHLHDINHSNGTTINPTLSQHDLGLGDAFEISPLSNLDFSMDPPIDPSLWDLQPVPQPNAVDGTNMGPCTCLSVMYLTLTDLQSVPSFAFPQVIIPLRKAMSNLSDLIHCPQCPKEMFTAIQNIQSAVALFKALVERFNKVLIELDAEAERLQQTGQKKAYRVGDNNPALHHLHTGTLDCPMGFNIDLEAKDWTRIVKTALKTEIHGGGSNPRPLMDLLKEIEARQERWHNDKEFWSEERIHMFGGTRLECKDKDTKPCEALGADHIRRAINRLNFD</sequence>
<dbReference type="AlphaFoldDB" id="A0A9W9CKT7"/>
<dbReference type="OrthoDB" id="4356994at2759"/>
<reference evidence="2" key="1">
    <citation type="submission" date="2022-10" db="EMBL/GenBank/DDBJ databases">
        <title>Tapping the CABI collections for fungal endophytes: first genome assemblies for Collariella, Neodidymelliopsis, Ascochyta clinopodiicola, Didymella pomorum, Didymosphaeria variabile, Neocosmospora piperis and Neocucurbitaria cava.</title>
        <authorList>
            <person name="Hill R."/>
        </authorList>
    </citation>
    <scope>NUCLEOTIDE SEQUENCE</scope>
    <source>
        <strain evidence="2">IMI 356814</strain>
    </source>
</reference>
<dbReference type="EMBL" id="JAPEUY010000012">
    <property type="protein sequence ID" value="KAJ4367381.1"/>
    <property type="molecule type" value="Genomic_DNA"/>
</dbReference>
<organism evidence="2 3">
    <name type="scientific">Neocucurbitaria cava</name>
    <dbReference type="NCBI Taxonomy" id="798079"/>
    <lineage>
        <taxon>Eukaryota</taxon>
        <taxon>Fungi</taxon>
        <taxon>Dikarya</taxon>
        <taxon>Ascomycota</taxon>
        <taxon>Pezizomycotina</taxon>
        <taxon>Dothideomycetes</taxon>
        <taxon>Pleosporomycetidae</taxon>
        <taxon>Pleosporales</taxon>
        <taxon>Pleosporineae</taxon>
        <taxon>Cucurbitariaceae</taxon>
        <taxon>Neocucurbitaria</taxon>
    </lineage>
</organism>
<evidence type="ECO:0000256" key="1">
    <source>
        <dbReference type="SAM" id="MobiDB-lite"/>
    </source>
</evidence>